<dbReference type="AlphaFoldDB" id="A0A9E8HJX1"/>
<dbReference type="PANTHER" id="PTHR36930:SF1">
    <property type="entry name" value="MOSC DOMAIN-CONTAINING PROTEIN"/>
    <property type="match status" value="1"/>
</dbReference>
<dbReference type="InterPro" id="IPR011037">
    <property type="entry name" value="Pyrv_Knase-like_insert_dom_sf"/>
</dbReference>
<dbReference type="Proteomes" id="UP001164472">
    <property type="component" value="Chromosome"/>
</dbReference>
<dbReference type="PANTHER" id="PTHR36930">
    <property type="entry name" value="METAL-SULFUR CLUSTER BIOSYNTHESIS PROTEINS YUAD-RELATED"/>
    <property type="match status" value="1"/>
</dbReference>
<dbReference type="SUPFAM" id="SSF50800">
    <property type="entry name" value="PK beta-barrel domain-like"/>
    <property type="match status" value="1"/>
</dbReference>
<gene>
    <name evidence="2" type="ORF">NNL22_04075</name>
</gene>
<dbReference type="EMBL" id="CP101527">
    <property type="protein sequence ID" value="UZW75774.1"/>
    <property type="molecule type" value="Genomic_DNA"/>
</dbReference>
<dbReference type="GO" id="GO:0003824">
    <property type="term" value="F:catalytic activity"/>
    <property type="evidence" value="ECO:0007669"/>
    <property type="project" value="InterPro"/>
</dbReference>
<evidence type="ECO:0000313" key="3">
    <source>
        <dbReference type="Proteomes" id="UP001164472"/>
    </source>
</evidence>
<evidence type="ECO:0000313" key="2">
    <source>
        <dbReference type="EMBL" id="UZW75774.1"/>
    </source>
</evidence>
<reference evidence="2" key="1">
    <citation type="submission" date="2022-07" db="EMBL/GenBank/DDBJ databases">
        <title>Alkalimarinus sp. nov., isolated from gut of a Alitta virens.</title>
        <authorList>
            <person name="Yang A.I."/>
            <person name="Shin N.-R."/>
        </authorList>
    </citation>
    <scope>NUCLEOTIDE SEQUENCE</scope>
    <source>
        <strain evidence="2">FA028</strain>
    </source>
</reference>
<dbReference type="InterPro" id="IPR005302">
    <property type="entry name" value="MoCF_Sase_C"/>
</dbReference>
<dbReference type="RefSeq" id="WP_251810403.1">
    <property type="nucleotide sequence ID" value="NZ_CP101527.1"/>
</dbReference>
<keyword evidence="3" id="KW-1185">Reference proteome</keyword>
<sequence>MNSVGKLLSRHLQELAPGTVRWIGLRPQRKVPMQVVDRSLATQGLGLEGDRRYTGNPGSARQVTFINQEHIDLIAKLLNRDAIDPSTLRRNVVVTGINLVALRHQRFQIGEAIFEANAHCHPCLRMEHALGKGGVAAMLGHGGVCAKVIQSGVIAVGDRVIKLDDQLSLPL</sequence>
<dbReference type="InterPro" id="IPR052716">
    <property type="entry name" value="MOSC_domain"/>
</dbReference>
<dbReference type="PROSITE" id="PS51340">
    <property type="entry name" value="MOSC"/>
    <property type="match status" value="1"/>
</dbReference>
<dbReference type="KEGG" id="asem:NNL22_04075"/>
<accession>A0A9E8HJX1</accession>
<protein>
    <submittedName>
        <fullName evidence="2">MOSC domain-containing protein</fullName>
    </submittedName>
</protein>
<feature type="domain" description="MOSC" evidence="1">
    <location>
        <begin position="34"/>
        <end position="163"/>
    </location>
</feature>
<organism evidence="2 3">
    <name type="scientific">Alkalimarinus sediminis</name>
    <dbReference type="NCBI Taxonomy" id="1632866"/>
    <lineage>
        <taxon>Bacteria</taxon>
        <taxon>Pseudomonadati</taxon>
        <taxon>Pseudomonadota</taxon>
        <taxon>Gammaproteobacteria</taxon>
        <taxon>Alteromonadales</taxon>
        <taxon>Alteromonadaceae</taxon>
        <taxon>Alkalimarinus</taxon>
    </lineage>
</organism>
<dbReference type="GO" id="GO:0030170">
    <property type="term" value="F:pyridoxal phosphate binding"/>
    <property type="evidence" value="ECO:0007669"/>
    <property type="project" value="InterPro"/>
</dbReference>
<name>A0A9E8HJX1_9ALTE</name>
<proteinExistence type="predicted"/>
<dbReference type="GO" id="GO:0030151">
    <property type="term" value="F:molybdenum ion binding"/>
    <property type="evidence" value="ECO:0007669"/>
    <property type="project" value="InterPro"/>
</dbReference>
<dbReference type="Pfam" id="PF03473">
    <property type="entry name" value="MOSC"/>
    <property type="match status" value="1"/>
</dbReference>
<evidence type="ECO:0000259" key="1">
    <source>
        <dbReference type="PROSITE" id="PS51340"/>
    </source>
</evidence>
<dbReference type="Gene3D" id="2.40.33.20">
    <property type="entry name" value="PK beta-barrel domain-like"/>
    <property type="match status" value="1"/>
</dbReference>